<proteinExistence type="predicted"/>
<evidence type="ECO:0000313" key="10">
    <source>
        <dbReference type="EMBL" id="KAK7204343.1"/>
    </source>
</evidence>
<dbReference type="Proteomes" id="UP001498771">
    <property type="component" value="Unassembled WGS sequence"/>
</dbReference>
<dbReference type="PROSITE" id="PS51677">
    <property type="entry name" value="NODB"/>
    <property type="match status" value="1"/>
</dbReference>
<dbReference type="SUPFAM" id="SSF88713">
    <property type="entry name" value="Glycoside hydrolase/deacetylase"/>
    <property type="match status" value="1"/>
</dbReference>
<dbReference type="InterPro" id="IPR011330">
    <property type="entry name" value="Glyco_hydro/deAcase_b/a-brl"/>
</dbReference>
<keyword evidence="4" id="KW-0146">Chitin degradation</keyword>
<evidence type="ECO:0000313" key="11">
    <source>
        <dbReference type="Proteomes" id="UP001498771"/>
    </source>
</evidence>
<evidence type="ECO:0000256" key="2">
    <source>
        <dbReference type="ARBA" id="ARBA00022723"/>
    </source>
</evidence>
<keyword evidence="8" id="KW-0732">Signal</keyword>
<protein>
    <recommendedName>
        <fullName evidence="6">chitin deacetylase</fullName>
        <ecNumber evidence="6">3.5.1.41</ecNumber>
    </recommendedName>
</protein>
<dbReference type="PANTHER" id="PTHR10587">
    <property type="entry name" value="GLYCOSYL TRANSFERASE-RELATED"/>
    <property type="match status" value="1"/>
</dbReference>
<dbReference type="RefSeq" id="XP_064767376.1">
    <property type="nucleotide sequence ID" value="XM_064911147.1"/>
</dbReference>
<dbReference type="EC" id="3.5.1.41" evidence="6"/>
<gene>
    <name evidence="10" type="ORF">BZA70DRAFT_268195</name>
</gene>
<name>A0ABR1F5D8_9ASCO</name>
<feature type="chain" id="PRO_5046419945" description="chitin deacetylase" evidence="8">
    <location>
        <begin position="21"/>
        <end position="308"/>
    </location>
</feature>
<evidence type="ECO:0000256" key="1">
    <source>
        <dbReference type="ARBA" id="ARBA00001941"/>
    </source>
</evidence>
<comment type="catalytic activity">
    <reaction evidence="7">
        <text>[(1-&gt;4)-N-acetyl-beta-D-glucosaminyl](n) + n H2O = chitosan + n acetate</text>
        <dbReference type="Rhea" id="RHEA:10464"/>
        <dbReference type="Rhea" id="RHEA-COMP:9593"/>
        <dbReference type="Rhea" id="RHEA-COMP:9597"/>
        <dbReference type="ChEBI" id="CHEBI:15377"/>
        <dbReference type="ChEBI" id="CHEBI:17029"/>
        <dbReference type="ChEBI" id="CHEBI:30089"/>
        <dbReference type="ChEBI" id="CHEBI:57704"/>
        <dbReference type="EC" id="3.5.1.41"/>
    </reaction>
    <physiologicalReaction direction="left-to-right" evidence="7">
        <dbReference type="Rhea" id="RHEA:10465"/>
    </physiologicalReaction>
</comment>
<keyword evidence="2" id="KW-0479">Metal-binding</keyword>
<dbReference type="InterPro" id="IPR050248">
    <property type="entry name" value="Polysacc_deacetylase_ArnD"/>
</dbReference>
<accession>A0ABR1F5D8</accession>
<keyword evidence="4" id="KW-0119">Carbohydrate metabolism</keyword>
<evidence type="ECO:0000256" key="5">
    <source>
        <dbReference type="ARBA" id="ARBA00023285"/>
    </source>
</evidence>
<evidence type="ECO:0000256" key="6">
    <source>
        <dbReference type="ARBA" id="ARBA00024056"/>
    </source>
</evidence>
<dbReference type="Gene3D" id="3.20.20.370">
    <property type="entry name" value="Glycoside hydrolase/deacetylase"/>
    <property type="match status" value="1"/>
</dbReference>
<dbReference type="Pfam" id="PF01522">
    <property type="entry name" value="Polysacc_deac_1"/>
    <property type="match status" value="1"/>
</dbReference>
<sequence>MILSHQLFLVVACFVQACFSLMTPSDFERINGMLAPEAYSSTSVPFPAWLAQLANRTDWPAAKPPFIQTPGLDINSGIPSNPLHSLRLDQDMACFSQCSFDCNNCLGPNDIAACPQLLQTFDDGPTAATPALLDYLRQKRQLTSFFIIGTQVLSFPDTLRAERRAGHFIGSHTWTHPYLPSLSNQDIAAELQWTTWVINVTAGVVPRYFRPPYGGLDDRVRAIAERMGLTPIVWAHDTNDWQMVGGTRTENQTLADVQSWINASSTGIMLEHDQAPITVNTGMKIRDMVGAQMYVAPACKSLTAPWYN</sequence>
<comment type="cofactor">
    <cofactor evidence="1">
        <name>Co(2+)</name>
        <dbReference type="ChEBI" id="CHEBI:48828"/>
    </cofactor>
</comment>
<keyword evidence="4" id="KW-0624">Polysaccharide degradation</keyword>
<reference evidence="10 11" key="1">
    <citation type="submission" date="2024-03" db="EMBL/GenBank/DDBJ databases">
        <title>Genome-scale model development and genomic sequencing of the oleaginous clade Lipomyces.</title>
        <authorList>
            <consortium name="Lawrence Berkeley National Laboratory"/>
            <person name="Czajka J.J."/>
            <person name="Han Y."/>
            <person name="Kim J."/>
            <person name="Mondo S.J."/>
            <person name="Hofstad B.A."/>
            <person name="Robles A."/>
            <person name="Haridas S."/>
            <person name="Riley R."/>
            <person name="LaButti K."/>
            <person name="Pangilinan J."/>
            <person name="Andreopoulos W."/>
            <person name="Lipzen A."/>
            <person name="Yan J."/>
            <person name="Wang M."/>
            <person name="Ng V."/>
            <person name="Grigoriev I.V."/>
            <person name="Spatafora J.W."/>
            <person name="Magnuson J.K."/>
            <person name="Baker S.E."/>
            <person name="Pomraning K.R."/>
        </authorList>
    </citation>
    <scope>NUCLEOTIDE SEQUENCE [LARGE SCALE GENOMIC DNA]</scope>
    <source>
        <strain evidence="10 11">Phaff 52-87</strain>
    </source>
</reference>
<dbReference type="InterPro" id="IPR002509">
    <property type="entry name" value="NODB_dom"/>
</dbReference>
<dbReference type="EMBL" id="JBBJBU010000008">
    <property type="protein sequence ID" value="KAK7204343.1"/>
    <property type="molecule type" value="Genomic_DNA"/>
</dbReference>
<evidence type="ECO:0000256" key="4">
    <source>
        <dbReference type="ARBA" id="ARBA00023024"/>
    </source>
</evidence>
<dbReference type="PANTHER" id="PTHR10587:SF133">
    <property type="entry name" value="CHITIN DEACETYLASE 1-RELATED"/>
    <property type="match status" value="1"/>
</dbReference>
<keyword evidence="5" id="KW-0170">Cobalt</keyword>
<feature type="signal peptide" evidence="8">
    <location>
        <begin position="1"/>
        <end position="20"/>
    </location>
</feature>
<evidence type="ECO:0000256" key="8">
    <source>
        <dbReference type="SAM" id="SignalP"/>
    </source>
</evidence>
<keyword evidence="11" id="KW-1185">Reference proteome</keyword>
<feature type="domain" description="NodB homology" evidence="9">
    <location>
        <begin position="115"/>
        <end position="308"/>
    </location>
</feature>
<comment type="caution">
    <text evidence="10">The sequence shown here is derived from an EMBL/GenBank/DDBJ whole genome shotgun (WGS) entry which is preliminary data.</text>
</comment>
<evidence type="ECO:0000259" key="9">
    <source>
        <dbReference type="PROSITE" id="PS51677"/>
    </source>
</evidence>
<dbReference type="GeneID" id="90036659"/>
<evidence type="ECO:0000256" key="7">
    <source>
        <dbReference type="ARBA" id="ARBA00048494"/>
    </source>
</evidence>
<organism evidence="10 11">
    <name type="scientific">Myxozyma melibiosi</name>
    <dbReference type="NCBI Taxonomy" id="54550"/>
    <lineage>
        <taxon>Eukaryota</taxon>
        <taxon>Fungi</taxon>
        <taxon>Dikarya</taxon>
        <taxon>Ascomycota</taxon>
        <taxon>Saccharomycotina</taxon>
        <taxon>Lipomycetes</taxon>
        <taxon>Lipomycetales</taxon>
        <taxon>Lipomycetaceae</taxon>
        <taxon>Myxozyma</taxon>
    </lineage>
</organism>
<keyword evidence="3" id="KW-0378">Hydrolase</keyword>
<evidence type="ECO:0000256" key="3">
    <source>
        <dbReference type="ARBA" id="ARBA00022801"/>
    </source>
</evidence>